<keyword evidence="6" id="KW-0573">Peptidoglycan synthesis</keyword>
<proteinExistence type="inferred from homology"/>
<comment type="function">
    <text evidence="6">Peptidoglycan polymerase that is essential for cell wall elongation.</text>
</comment>
<feature type="transmembrane region" description="Helical" evidence="6">
    <location>
        <begin position="42"/>
        <end position="60"/>
    </location>
</feature>
<keyword evidence="6" id="KW-0961">Cell wall biogenesis/degradation</keyword>
<evidence type="ECO:0000256" key="5">
    <source>
        <dbReference type="ARBA" id="ARBA00023136"/>
    </source>
</evidence>
<dbReference type="InterPro" id="IPR011923">
    <property type="entry name" value="RodA/MrdB"/>
</dbReference>
<dbReference type="PANTHER" id="PTHR30474:SF1">
    <property type="entry name" value="PEPTIDOGLYCAN GLYCOSYLTRANSFERASE MRDB"/>
    <property type="match status" value="1"/>
</dbReference>
<evidence type="ECO:0000313" key="7">
    <source>
        <dbReference type="EMBL" id="QOY89946.1"/>
    </source>
</evidence>
<dbReference type="KEGG" id="pfer:IRI77_08315"/>
<comment type="pathway">
    <text evidence="6">Cell wall biogenesis; peptidoglycan biosynthesis.</text>
</comment>
<keyword evidence="8" id="KW-1185">Reference proteome</keyword>
<feature type="transmembrane region" description="Helical" evidence="6">
    <location>
        <begin position="301"/>
        <end position="323"/>
    </location>
</feature>
<feature type="transmembrane region" description="Helical" evidence="6">
    <location>
        <begin position="72"/>
        <end position="93"/>
    </location>
</feature>
<dbReference type="NCBIfam" id="TIGR02210">
    <property type="entry name" value="rodA_shape"/>
    <property type="match status" value="1"/>
</dbReference>
<dbReference type="GO" id="GO:0015648">
    <property type="term" value="F:lipid-linked peptidoglycan transporter activity"/>
    <property type="evidence" value="ECO:0007669"/>
    <property type="project" value="TreeGrafter"/>
</dbReference>
<dbReference type="UniPathway" id="UPA00219"/>
<evidence type="ECO:0000256" key="6">
    <source>
        <dbReference type="HAMAP-Rule" id="MF_02079"/>
    </source>
</evidence>
<evidence type="ECO:0000313" key="8">
    <source>
        <dbReference type="Proteomes" id="UP000593892"/>
    </source>
</evidence>
<keyword evidence="6" id="KW-1003">Cell membrane</keyword>
<dbReference type="Pfam" id="PF01098">
    <property type="entry name" value="FTSW_RODA_SPOVE"/>
    <property type="match status" value="1"/>
</dbReference>
<feature type="transmembrane region" description="Helical" evidence="6">
    <location>
        <begin position="161"/>
        <end position="177"/>
    </location>
</feature>
<feature type="transmembrane region" description="Helical" evidence="6">
    <location>
        <begin position="12"/>
        <end position="30"/>
    </location>
</feature>
<gene>
    <name evidence="6 7" type="primary">rodA</name>
    <name evidence="7" type="ORF">IRI77_08315</name>
</gene>
<keyword evidence="3 6" id="KW-0133">Cell shape</keyword>
<dbReference type="GO" id="GO:0009252">
    <property type="term" value="P:peptidoglycan biosynthetic process"/>
    <property type="evidence" value="ECO:0007669"/>
    <property type="project" value="UniProtKB-UniRule"/>
</dbReference>
<sequence>MASYRSLRDLDWPLLAVTLSICGLGILQIYSATLDTAWRSAWWKQLLWLAVGLLMMWLMTKIDYHTLLGQVPLLYGITLTLLVVTPLIGRLVWGSKRWIPVAFGFKFQPSEFAKLVIVLLVARYLTELKSDRLEVRDLLKLGGLVGLPFTLVAAQPDLGTSLTYVPILLIGLYLGGVRWQHAATVIALAAVLMPVGWFFLKDYQRARLETFIDPMKDPMGKGYQVIQSKIAVGHGGIWGWGVTHGSQTQLRFLPVAHTDFLISAFAEEHGFVGILVVLGLYFLLLMQIVQNAQTAPDRAGMFICMGVCSLLLFHLLVNVGMAAGRMPVTGIPLPLMSYGGSSMLSVFMMLGLVNNVRLRRFVS</sequence>
<organism evidence="7 8">
    <name type="scientific">Paludibaculum fermentans</name>
    <dbReference type="NCBI Taxonomy" id="1473598"/>
    <lineage>
        <taxon>Bacteria</taxon>
        <taxon>Pseudomonadati</taxon>
        <taxon>Acidobacteriota</taxon>
        <taxon>Terriglobia</taxon>
        <taxon>Bryobacterales</taxon>
        <taxon>Bryobacteraceae</taxon>
        <taxon>Paludibaculum</taxon>
    </lineage>
</organism>
<dbReference type="GO" id="GO:0008360">
    <property type="term" value="P:regulation of cell shape"/>
    <property type="evidence" value="ECO:0007669"/>
    <property type="project" value="UniProtKB-KW"/>
</dbReference>
<comment type="subcellular location">
    <subcellularLocation>
        <location evidence="6">Cell membrane</location>
        <topology evidence="6">Multi-pass membrane protein</topology>
    </subcellularLocation>
    <subcellularLocation>
        <location evidence="1">Membrane</location>
        <topology evidence="1">Multi-pass membrane protein</topology>
    </subcellularLocation>
</comment>
<evidence type="ECO:0000256" key="1">
    <source>
        <dbReference type="ARBA" id="ARBA00004141"/>
    </source>
</evidence>
<dbReference type="GO" id="GO:0005886">
    <property type="term" value="C:plasma membrane"/>
    <property type="evidence" value="ECO:0007669"/>
    <property type="project" value="UniProtKB-SubCell"/>
</dbReference>
<dbReference type="PANTHER" id="PTHR30474">
    <property type="entry name" value="CELL CYCLE PROTEIN"/>
    <property type="match status" value="1"/>
</dbReference>
<keyword evidence="2 6" id="KW-0812">Transmembrane</keyword>
<protein>
    <recommendedName>
        <fullName evidence="6">Peptidoglycan glycosyltransferase RodA</fullName>
        <shortName evidence="6">PGT</shortName>
        <ecNumber evidence="6">2.4.99.28</ecNumber>
    </recommendedName>
    <alternativeName>
        <fullName evidence="6">Cell elongation protein RodA</fullName>
    </alternativeName>
    <alternativeName>
        <fullName evidence="6">Cell wall polymerase</fullName>
    </alternativeName>
    <alternativeName>
        <fullName evidence="6">Peptidoglycan polymerase</fullName>
        <shortName evidence="6">PG polymerase</shortName>
    </alternativeName>
</protein>
<keyword evidence="4 6" id="KW-1133">Transmembrane helix</keyword>
<comment type="catalytic activity">
    <reaction evidence="6">
        <text>[GlcNAc-(1-&gt;4)-Mur2Ac(oyl-L-Ala-gamma-D-Glu-L-Lys-D-Ala-D-Ala)](n)-di-trans,octa-cis-undecaprenyl diphosphate + beta-D-GlcNAc-(1-&gt;4)-Mur2Ac(oyl-L-Ala-gamma-D-Glu-L-Lys-D-Ala-D-Ala)-di-trans,octa-cis-undecaprenyl diphosphate = [GlcNAc-(1-&gt;4)-Mur2Ac(oyl-L-Ala-gamma-D-Glu-L-Lys-D-Ala-D-Ala)](n+1)-di-trans,octa-cis-undecaprenyl diphosphate + di-trans,octa-cis-undecaprenyl diphosphate + H(+)</text>
        <dbReference type="Rhea" id="RHEA:23708"/>
        <dbReference type="Rhea" id="RHEA-COMP:9602"/>
        <dbReference type="Rhea" id="RHEA-COMP:9603"/>
        <dbReference type="ChEBI" id="CHEBI:15378"/>
        <dbReference type="ChEBI" id="CHEBI:58405"/>
        <dbReference type="ChEBI" id="CHEBI:60033"/>
        <dbReference type="ChEBI" id="CHEBI:78435"/>
        <dbReference type="EC" id="2.4.99.28"/>
    </reaction>
</comment>
<dbReference type="RefSeq" id="WP_194451609.1">
    <property type="nucleotide sequence ID" value="NZ_CP063849.1"/>
</dbReference>
<accession>A0A7S7SMX4</accession>
<dbReference type="GO" id="GO:0071555">
    <property type="term" value="P:cell wall organization"/>
    <property type="evidence" value="ECO:0007669"/>
    <property type="project" value="UniProtKB-KW"/>
</dbReference>
<dbReference type="GO" id="GO:0008955">
    <property type="term" value="F:peptidoglycan glycosyltransferase activity"/>
    <property type="evidence" value="ECO:0007669"/>
    <property type="project" value="UniProtKB-UniRule"/>
</dbReference>
<dbReference type="EMBL" id="CP063849">
    <property type="protein sequence ID" value="QOY89946.1"/>
    <property type="molecule type" value="Genomic_DNA"/>
</dbReference>
<dbReference type="Proteomes" id="UP000593892">
    <property type="component" value="Chromosome"/>
</dbReference>
<feature type="transmembrane region" description="Helical" evidence="6">
    <location>
        <begin position="335"/>
        <end position="353"/>
    </location>
</feature>
<dbReference type="HAMAP" id="MF_02079">
    <property type="entry name" value="PGT_RodA"/>
    <property type="match status" value="1"/>
</dbReference>
<keyword evidence="5 6" id="KW-0472">Membrane</keyword>
<dbReference type="GO" id="GO:0032153">
    <property type="term" value="C:cell division site"/>
    <property type="evidence" value="ECO:0007669"/>
    <property type="project" value="TreeGrafter"/>
</dbReference>
<dbReference type="AlphaFoldDB" id="A0A7S7SMX4"/>
<feature type="transmembrane region" description="Helical" evidence="6">
    <location>
        <begin position="270"/>
        <end position="289"/>
    </location>
</feature>
<name>A0A7S7SMX4_PALFE</name>
<reference evidence="7 8" key="1">
    <citation type="submission" date="2020-10" db="EMBL/GenBank/DDBJ databases">
        <title>Complete genome sequence of Paludibaculum fermentans P105T, a facultatively anaerobic acidobacterium capable of dissimilatory Fe(III) reduction.</title>
        <authorList>
            <person name="Dedysh S.N."/>
            <person name="Beletsky A.V."/>
            <person name="Kulichevskaya I.S."/>
            <person name="Mardanov A.V."/>
            <person name="Ravin N.V."/>
        </authorList>
    </citation>
    <scope>NUCLEOTIDE SEQUENCE [LARGE SCALE GENOMIC DNA]</scope>
    <source>
        <strain evidence="7 8">P105</strain>
    </source>
</reference>
<dbReference type="EC" id="2.4.99.28" evidence="6"/>
<evidence type="ECO:0000256" key="2">
    <source>
        <dbReference type="ARBA" id="ARBA00022692"/>
    </source>
</evidence>
<evidence type="ECO:0000256" key="4">
    <source>
        <dbReference type="ARBA" id="ARBA00022989"/>
    </source>
</evidence>
<evidence type="ECO:0000256" key="3">
    <source>
        <dbReference type="ARBA" id="ARBA00022960"/>
    </source>
</evidence>
<keyword evidence="6" id="KW-0808">Transferase</keyword>
<dbReference type="GO" id="GO:0051301">
    <property type="term" value="P:cell division"/>
    <property type="evidence" value="ECO:0007669"/>
    <property type="project" value="InterPro"/>
</dbReference>
<keyword evidence="6" id="KW-0328">Glycosyltransferase</keyword>
<comment type="similarity">
    <text evidence="6">Belongs to the SEDS family. MrdB/RodA subfamily.</text>
</comment>
<dbReference type="InterPro" id="IPR001182">
    <property type="entry name" value="FtsW/RodA"/>
</dbReference>
<feature type="transmembrane region" description="Helical" evidence="6">
    <location>
        <begin position="182"/>
        <end position="200"/>
    </location>
</feature>